<evidence type="ECO:0000256" key="6">
    <source>
        <dbReference type="ARBA" id="ARBA00022692"/>
    </source>
</evidence>
<evidence type="ECO:0000256" key="10">
    <source>
        <dbReference type="ARBA" id="ARBA00022989"/>
    </source>
</evidence>
<dbReference type="InterPro" id="IPR044537">
    <property type="entry name" value="Rip2-like"/>
</dbReference>
<evidence type="ECO:0000256" key="8">
    <source>
        <dbReference type="ARBA" id="ARBA00022801"/>
    </source>
</evidence>
<keyword evidence="12 13" id="KW-0472">Membrane</keyword>
<keyword evidence="8" id="KW-0378">Hydrolase</keyword>
<evidence type="ECO:0000256" key="11">
    <source>
        <dbReference type="ARBA" id="ARBA00023049"/>
    </source>
</evidence>
<keyword evidence="5 14" id="KW-0645">Protease</keyword>
<keyword evidence="10 13" id="KW-1133">Transmembrane helix</keyword>
<dbReference type="InterPro" id="IPR052348">
    <property type="entry name" value="Metallopeptidase_M50B"/>
</dbReference>
<dbReference type="RefSeq" id="WP_072897835.1">
    <property type="nucleotide sequence ID" value="NZ_FQWZ01000005.1"/>
</dbReference>
<reference evidence="14 15" key="1">
    <citation type="submission" date="2016-11" db="EMBL/GenBank/DDBJ databases">
        <authorList>
            <person name="Jaros S."/>
            <person name="Januszkiewicz K."/>
            <person name="Wedrychowicz H."/>
        </authorList>
    </citation>
    <scope>NUCLEOTIDE SEQUENCE [LARGE SCALE GENOMIC DNA]</scope>
    <source>
        <strain evidence="14 15">CGMCC 1.7049</strain>
    </source>
</reference>
<feature type="transmembrane region" description="Helical" evidence="13">
    <location>
        <begin position="97"/>
        <end position="121"/>
    </location>
</feature>
<evidence type="ECO:0000256" key="7">
    <source>
        <dbReference type="ARBA" id="ARBA00022723"/>
    </source>
</evidence>
<protein>
    <submittedName>
        <fullName evidence="14">Zn-dependent protease (Includes SpoIVFB)</fullName>
    </submittedName>
</protein>
<name>A0A1M5PY00_9GAMM</name>
<gene>
    <name evidence="14" type="ORF">SAMN04488068_2377</name>
</gene>
<dbReference type="GO" id="GO:0008237">
    <property type="term" value="F:metallopeptidase activity"/>
    <property type="evidence" value="ECO:0007669"/>
    <property type="project" value="UniProtKB-KW"/>
</dbReference>
<dbReference type="PANTHER" id="PTHR35864">
    <property type="entry name" value="ZINC METALLOPROTEASE MJ0611-RELATED"/>
    <property type="match status" value="1"/>
</dbReference>
<evidence type="ECO:0000313" key="14">
    <source>
        <dbReference type="EMBL" id="SHH06560.1"/>
    </source>
</evidence>
<keyword evidence="11" id="KW-0482">Metalloprotease</keyword>
<evidence type="ECO:0000313" key="15">
    <source>
        <dbReference type="Proteomes" id="UP000199758"/>
    </source>
</evidence>
<evidence type="ECO:0000256" key="12">
    <source>
        <dbReference type="ARBA" id="ARBA00023136"/>
    </source>
</evidence>
<dbReference type="GO" id="GO:0006508">
    <property type="term" value="P:proteolysis"/>
    <property type="evidence" value="ECO:0007669"/>
    <property type="project" value="UniProtKB-KW"/>
</dbReference>
<accession>A0A1M5PY00</accession>
<dbReference type="AlphaFoldDB" id="A0A1M5PY00"/>
<keyword evidence="6 13" id="KW-0812">Transmembrane</keyword>
<comment type="cofactor">
    <cofactor evidence="1">
        <name>Zn(2+)</name>
        <dbReference type="ChEBI" id="CHEBI:29105"/>
    </cofactor>
</comment>
<comment type="subcellular location">
    <subcellularLocation>
        <location evidence="2">Cell membrane</location>
        <topology evidence="2">Multi-pass membrane protein</topology>
    </subcellularLocation>
</comment>
<evidence type="ECO:0000256" key="1">
    <source>
        <dbReference type="ARBA" id="ARBA00001947"/>
    </source>
</evidence>
<evidence type="ECO:0000256" key="3">
    <source>
        <dbReference type="ARBA" id="ARBA00007931"/>
    </source>
</evidence>
<evidence type="ECO:0000256" key="13">
    <source>
        <dbReference type="SAM" id="Phobius"/>
    </source>
</evidence>
<evidence type="ECO:0000256" key="2">
    <source>
        <dbReference type="ARBA" id="ARBA00004651"/>
    </source>
</evidence>
<comment type="similarity">
    <text evidence="3">Belongs to the peptidase M50B family.</text>
</comment>
<dbReference type="PANTHER" id="PTHR35864:SF1">
    <property type="entry name" value="ZINC METALLOPROTEASE YWHC-RELATED"/>
    <property type="match status" value="1"/>
</dbReference>
<dbReference type="EMBL" id="FQWZ01000005">
    <property type="protein sequence ID" value="SHH06560.1"/>
    <property type="molecule type" value="Genomic_DNA"/>
</dbReference>
<evidence type="ECO:0000256" key="9">
    <source>
        <dbReference type="ARBA" id="ARBA00022833"/>
    </source>
</evidence>
<dbReference type="OrthoDB" id="9800627at2"/>
<organism evidence="14 15">
    <name type="scientific">Hydrocarboniphaga daqingensis</name>
    <dbReference type="NCBI Taxonomy" id="490188"/>
    <lineage>
        <taxon>Bacteria</taxon>
        <taxon>Pseudomonadati</taxon>
        <taxon>Pseudomonadota</taxon>
        <taxon>Gammaproteobacteria</taxon>
        <taxon>Nevskiales</taxon>
        <taxon>Nevskiaceae</taxon>
        <taxon>Hydrocarboniphaga</taxon>
    </lineage>
</organism>
<evidence type="ECO:0000256" key="5">
    <source>
        <dbReference type="ARBA" id="ARBA00022670"/>
    </source>
</evidence>
<feature type="transmembrane region" description="Helical" evidence="13">
    <location>
        <begin position="56"/>
        <end position="77"/>
    </location>
</feature>
<feature type="transmembrane region" description="Helical" evidence="13">
    <location>
        <begin position="133"/>
        <end position="155"/>
    </location>
</feature>
<dbReference type="STRING" id="490188.SAMN04488068_2377"/>
<evidence type="ECO:0000256" key="4">
    <source>
        <dbReference type="ARBA" id="ARBA00022475"/>
    </source>
</evidence>
<sequence>MDSDLSLLQKLAIWALPVLFAITLREVAHAYAARAQGDDTATQMGRLSFNPLRHVDPLGTVVIPALLISLGGFLMGWPKPIPVNFSRMRQPRRGIALVALAGLGANLAMAIGWTLLLRIALEAGEAPGVWMGLRYMSIAGVSINLSLFVLNLIPLPPLDAGRVLIGLLPPPQAQSLARIEPYCFFILVALFLLPAFRELLFWPLVIAQGLLFAAFGIDFSSLL</sequence>
<keyword evidence="15" id="KW-1185">Reference proteome</keyword>
<dbReference type="Proteomes" id="UP000199758">
    <property type="component" value="Unassembled WGS sequence"/>
</dbReference>
<keyword evidence="7" id="KW-0479">Metal-binding</keyword>
<dbReference type="CDD" id="cd06158">
    <property type="entry name" value="S2P-M50_like_1"/>
    <property type="match status" value="1"/>
</dbReference>
<dbReference type="GO" id="GO:0005886">
    <property type="term" value="C:plasma membrane"/>
    <property type="evidence" value="ECO:0007669"/>
    <property type="project" value="UniProtKB-SubCell"/>
</dbReference>
<proteinExistence type="inferred from homology"/>
<keyword evidence="9" id="KW-0862">Zinc</keyword>
<keyword evidence="4" id="KW-1003">Cell membrane</keyword>
<dbReference type="GO" id="GO:0046872">
    <property type="term" value="F:metal ion binding"/>
    <property type="evidence" value="ECO:0007669"/>
    <property type="project" value="UniProtKB-KW"/>
</dbReference>